<dbReference type="Pfam" id="PF08370">
    <property type="entry name" value="PDR_assoc"/>
    <property type="match status" value="1"/>
</dbReference>
<evidence type="ECO:0000256" key="1">
    <source>
        <dbReference type="SAM" id="MobiDB-lite"/>
    </source>
</evidence>
<dbReference type="EMBL" id="DF973112">
    <property type="protein sequence ID" value="GAU10943.1"/>
    <property type="molecule type" value="Genomic_DNA"/>
</dbReference>
<accession>A0A2Z6LFW8</accession>
<evidence type="ECO:0000259" key="3">
    <source>
        <dbReference type="Pfam" id="PF08370"/>
    </source>
</evidence>
<protein>
    <recommendedName>
        <fullName evidence="3">Plant PDR ABC transporter associated domain-containing protein</fullName>
    </recommendedName>
</protein>
<name>A0A2Z6LFW8_TRISU</name>
<reference evidence="5" key="1">
    <citation type="journal article" date="2017" name="Front. Plant Sci.">
        <title>Climate Clever Clovers: New Paradigm to Reduce the Environmental Footprint of Ruminants by Breeding Low Methanogenic Forages Utilizing Haplotype Variation.</title>
        <authorList>
            <person name="Kaur P."/>
            <person name="Appels R."/>
            <person name="Bayer P.E."/>
            <person name="Keeble-Gagnere G."/>
            <person name="Wang J."/>
            <person name="Hirakawa H."/>
            <person name="Shirasawa K."/>
            <person name="Vercoe P."/>
            <person name="Stefanova K."/>
            <person name="Durmic Z."/>
            <person name="Nichols P."/>
            <person name="Revell C."/>
            <person name="Isobe S.N."/>
            <person name="Edwards D."/>
            <person name="Erskine W."/>
        </authorList>
    </citation>
    <scope>NUCLEOTIDE SEQUENCE [LARGE SCALE GENOMIC DNA]</scope>
    <source>
        <strain evidence="5">cv. Daliak</strain>
    </source>
</reference>
<dbReference type="InterPro" id="IPR013581">
    <property type="entry name" value="PDR_assoc"/>
</dbReference>
<gene>
    <name evidence="4" type="ORF">TSUD_112370</name>
</gene>
<dbReference type="PANTHER" id="PTHR48040">
    <property type="entry name" value="PLEIOTROPIC DRUG RESISTANCE PROTEIN 1-LIKE ISOFORM X1"/>
    <property type="match status" value="1"/>
</dbReference>
<feature type="domain" description="Plant PDR ABC transporter associated" evidence="3">
    <location>
        <begin position="56"/>
        <end position="119"/>
    </location>
</feature>
<proteinExistence type="predicted"/>
<organism evidence="4 5">
    <name type="scientific">Trifolium subterraneum</name>
    <name type="common">Subterranean clover</name>
    <dbReference type="NCBI Taxonomy" id="3900"/>
    <lineage>
        <taxon>Eukaryota</taxon>
        <taxon>Viridiplantae</taxon>
        <taxon>Streptophyta</taxon>
        <taxon>Embryophyta</taxon>
        <taxon>Tracheophyta</taxon>
        <taxon>Spermatophyta</taxon>
        <taxon>Magnoliopsida</taxon>
        <taxon>eudicotyledons</taxon>
        <taxon>Gunneridae</taxon>
        <taxon>Pentapetalae</taxon>
        <taxon>rosids</taxon>
        <taxon>fabids</taxon>
        <taxon>Fabales</taxon>
        <taxon>Fabaceae</taxon>
        <taxon>Papilionoideae</taxon>
        <taxon>50 kb inversion clade</taxon>
        <taxon>NPAAA clade</taxon>
        <taxon>Hologalegina</taxon>
        <taxon>IRL clade</taxon>
        <taxon>Trifolieae</taxon>
        <taxon>Trifolium</taxon>
    </lineage>
</organism>
<keyword evidence="2" id="KW-1133">Transmembrane helix</keyword>
<dbReference type="AlphaFoldDB" id="A0A2Z6LFW8"/>
<keyword evidence="2" id="KW-0472">Membrane</keyword>
<evidence type="ECO:0000313" key="4">
    <source>
        <dbReference type="EMBL" id="GAU10943.1"/>
    </source>
</evidence>
<sequence>MPLIRSVDVISYAHQYDYAFMLTGDIPNWWVWGYWISPLSYAFNAFSVNEMFAPRWSKPSSDGLNSLGVATLNNFDVYAEKYWYWIGVAALLGFTILYNVLFTLALMYLNPVGKKQAIISEEEASEMEAGGDSKEEPRLVRKESNKGNSTSKQLQL</sequence>
<feature type="compositionally biased region" description="Polar residues" evidence="1">
    <location>
        <begin position="146"/>
        <end position="156"/>
    </location>
</feature>
<evidence type="ECO:0000256" key="2">
    <source>
        <dbReference type="SAM" id="Phobius"/>
    </source>
</evidence>
<dbReference type="OrthoDB" id="1436834at2759"/>
<keyword evidence="2" id="KW-0812">Transmembrane</keyword>
<feature type="region of interest" description="Disordered" evidence="1">
    <location>
        <begin position="123"/>
        <end position="156"/>
    </location>
</feature>
<dbReference type="PANTHER" id="PTHR48040:SF53">
    <property type="entry name" value="ABC TRANSPORTER G FAMILY MEMBER 35-LIKE"/>
    <property type="match status" value="1"/>
</dbReference>
<feature type="transmembrane region" description="Helical" evidence="2">
    <location>
        <begin position="82"/>
        <end position="109"/>
    </location>
</feature>
<keyword evidence="5" id="KW-1185">Reference proteome</keyword>
<dbReference type="Proteomes" id="UP000242715">
    <property type="component" value="Unassembled WGS sequence"/>
</dbReference>
<evidence type="ECO:0000313" key="5">
    <source>
        <dbReference type="Proteomes" id="UP000242715"/>
    </source>
</evidence>
<feature type="compositionally biased region" description="Basic and acidic residues" evidence="1">
    <location>
        <begin position="131"/>
        <end position="145"/>
    </location>
</feature>